<dbReference type="EMBL" id="PCDP01000031">
    <property type="protein sequence ID" value="PZM14685.1"/>
    <property type="molecule type" value="Genomic_DNA"/>
</dbReference>
<dbReference type="Gene3D" id="3.40.50.2000">
    <property type="entry name" value="Glycogen Phosphorylase B"/>
    <property type="match status" value="2"/>
</dbReference>
<evidence type="ECO:0000313" key="2">
    <source>
        <dbReference type="EMBL" id="PZM14685.1"/>
    </source>
</evidence>
<dbReference type="AlphaFoldDB" id="A0A2W4CWT5"/>
<dbReference type="SUPFAM" id="SSF53756">
    <property type="entry name" value="UDP-Glycosyltransferase/glycogen phosphorylase"/>
    <property type="match status" value="1"/>
</dbReference>
<evidence type="ECO:0000313" key="3">
    <source>
        <dbReference type="Proteomes" id="UP000248925"/>
    </source>
</evidence>
<dbReference type="Pfam" id="PF00534">
    <property type="entry name" value="Glycos_transf_1"/>
    <property type="match status" value="1"/>
</dbReference>
<protein>
    <submittedName>
        <fullName evidence="2">Colanic acid biosynthesis glycosyltransferase WcaL</fullName>
    </submittedName>
</protein>
<dbReference type="InterPro" id="IPR001296">
    <property type="entry name" value="Glyco_trans_1"/>
</dbReference>
<comment type="caution">
    <text evidence="2">The sequence shown here is derived from an EMBL/GenBank/DDBJ whole genome shotgun (WGS) entry which is preliminary data.</text>
</comment>
<feature type="domain" description="Glycosyl transferase family 1" evidence="1">
    <location>
        <begin position="224"/>
        <end position="386"/>
    </location>
</feature>
<name>A0A2W4CWT5_9HYPH</name>
<dbReference type="PANTHER" id="PTHR12526:SF630">
    <property type="entry name" value="GLYCOSYLTRANSFERASE"/>
    <property type="match status" value="1"/>
</dbReference>
<organism evidence="2 3">
    <name type="scientific">Rhizobium tubonense</name>
    <dbReference type="NCBI Taxonomy" id="484088"/>
    <lineage>
        <taxon>Bacteria</taxon>
        <taxon>Pseudomonadati</taxon>
        <taxon>Pseudomonadota</taxon>
        <taxon>Alphaproteobacteria</taxon>
        <taxon>Hyphomicrobiales</taxon>
        <taxon>Rhizobiaceae</taxon>
        <taxon>Rhizobium/Agrobacterium group</taxon>
        <taxon>Rhizobium</taxon>
    </lineage>
</organism>
<gene>
    <name evidence="2" type="ORF">CPY51_09990</name>
</gene>
<dbReference type="GO" id="GO:0016757">
    <property type="term" value="F:glycosyltransferase activity"/>
    <property type="evidence" value="ECO:0007669"/>
    <property type="project" value="InterPro"/>
</dbReference>
<dbReference type="OrthoDB" id="9790710at2"/>
<reference evidence="2 3" key="1">
    <citation type="journal article" date="2018" name="Sci. Rep.">
        <title>Rhizobium tumorigenes sp. nov., a novel plant tumorigenic bacterium isolated from cane gall tumors on thornless blackberry.</title>
        <authorList>
            <person name="Kuzmanovi N."/>
            <person name="Smalla K."/>
            <person name="Gronow S."/>
            <person name="PuBawska J."/>
        </authorList>
    </citation>
    <scope>NUCLEOTIDE SEQUENCE [LARGE SCALE GENOMIC DNA]</scope>
    <source>
        <strain evidence="2 3">CCBAU 85046</strain>
    </source>
</reference>
<evidence type="ECO:0000259" key="1">
    <source>
        <dbReference type="Pfam" id="PF00534"/>
    </source>
</evidence>
<proteinExistence type="predicted"/>
<keyword evidence="2" id="KW-0808">Transferase</keyword>
<dbReference type="Proteomes" id="UP000248925">
    <property type="component" value="Unassembled WGS sequence"/>
</dbReference>
<sequence>MRKKILVVLKGYPRLSETFIAQELLGLERAGFDLTLVSMRKPTDKKRHPVHDQIKARVVYLPEYLYQEPLRALRALVAGLSKPGFKPLLTQFWTDLRRDPTPNRFRRFGQALVLAHEWPDGGEWLHAHFIHTPASVTAYASIMTGVPWTCSAHAKDIWTSPDWELTEKLGRARWTVTCTHNGFDHMRTLTPAKERVHLSYHGLDLARFSHFEEPHSNRDGSQLSDPVRIVSVGRAVEKKGYDVLLHALALLPADLSWRFEHIGGGDGLPKLKALADRLGIASRIVWKGALAQEDVLSHYRQADIFALACRVAADGDRDGLPNVLVEASSQRLLCVSTQVSGVPELLTDGENGLVVPPDNPQALALALERAIREPSIRHLLGDAAERRVRDHFDHHSSIRQLTELFEGEWQRQEEWQKSA</sequence>
<keyword evidence="3" id="KW-1185">Reference proteome</keyword>
<dbReference type="CDD" id="cd03801">
    <property type="entry name" value="GT4_PimA-like"/>
    <property type="match status" value="1"/>
</dbReference>
<accession>A0A2W4CWT5</accession>
<dbReference type="PANTHER" id="PTHR12526">
    <property type="entry name" value="GLYCOSYLTRANSFERASE"/>
    <property type="match status" value="1"/>
</dbReference>